<organism evidence="1">
    <name type="scientific">uncultured prokaryote</name>
    <dbReference type="NCBI Taxonomy" id="198431"/>
    <lineage>
        <taxon>unclassified sequences</taxon>
        <taxon>environmental samples</taxon>
    </lineage>
</organism>
<dbReference type="GO" id="GO:0006355">
    <property type="term" value="P:regulation of DNA-templated transcription"/>
    <property type="evidence" value="ECO:0007669"/>
    <property type="project" value="InterPro"/>
</dbReference>
<dbReference type="InterPro" id="IPR013321">
    <property type="entry name" value="Arc_rbn_hlx_hlx"/>
</dbReference>
<geneLocation type="plasmid" evidence="1">
    <name>pRGRH0279</name>
</geneLocation>
<sequence>MEKKKREIKPTVETKLSREDFKRVNDLAKEDEVSKSELVRSAILWYLANREELKNEPRDSMITGSIEAMTNRVCAMLARQGRLIGTLFELTYTNMAATKEGKAAFDAALTSAKQKMAKAVEKDERDLVEAMKRTVEAAGGKANV</sequence>
<keyword evidence="1" id="KW-0614">Plasmid</keyword>
<protein>
    <submittedName>
        <fullName evidence="1">Uncharacterized protein</fullName>
    </submittedName>
</protein>
<reference evidence="1" key="2">
    <citation type="submission" date="2015-07" db="EMBL/GenBank/DDBJ databases">
        <title>Plasmids, circular viruses and viroids from rat gut.</title>
        <authorList>
            <person name="Jorgensen T.J."/>
            <person name="Hansen M.A."/>
            <person name="Xu Z."/>
            <person name="Tabak M.A."/>
            <person name="Sorensen S.J."/>
            <person name="Hansen L.H."/>
        </authorList>
    </citation>
    <scope>NUCLEOTIDE SEQUENCE</scope>
    <source>
        <plasmid evidence="1">pRGRH0279</plasmid>
    </source>
</reference>
<evidence type="ECO:0000313" key="1">
    <source>
        <dbReference type="EMBL" id="CRY94561.1"/>
    </source>
</evidence>
<dbReference type="Gene3D" id="1.10.1220.10">
    <property type="entry name" value="Met repressor-like"/>
    <property type="match status" value="1"/>
</dbReference>
<reference evidence="1" key="1">
    <citation type="submission" date="2015-06" db="EMBL/GenBank/DDBJ databases">
        <authorList>
            <person name="Joergensen T."/>
        </authorList>
    </citation>
    <scope>NUCLEOTIDE SEQUENCE</scope>
    <source>
        <plasmid evidence="1">pRGRH0279</plasmid>
    </source>
</reference>
<proteinExistence type="predicted"/>
<dbReference type="AlphaFoldDB" id="A0A0H5PXT4"/>
<name>A0A0H5PXT4_9ZZZZ</name>
<accession>A0A0H5PXT4</accession>
<dbReference type="EMBL" id="LN852951">
    <property type="protein sequence ID" value="CRY94561.1"/>
    <property type="molecule type" value="Genomic_DNA"/>
</dbReference>